<evidence type="ECO:0000256" key="3">
    <source>
        <dbReference type="ARBA" id="ARBA00022679"/>
    </source>
</evidence>
<evidence type="ECO:0000256" key="6">
    <source>
        <dbReference type="ARBA" id="ARBA00023453"/>
    </source>
</evidence>
<accession>A0A1A0HEM7</accession>
<organism evidence="7 8">
    <name type="scientific">Metschnikowia bicuspidata var. bicuspidata NRRL YB-4993</name>
    <dbReference type="NCBI Taxonomy" id="869754"/>
    <lineage>
        <taxon>Eukaryota</taxon>
        <taxon>Fungi</taxon>
        <taxon>Dikarya</taxon>
        <taxon>Ascomycota</taxon>
        <taxon>Saccharomycotina</taxon>
        <taxon>Pichiomycetes</taxon>
        <taxon>Metschnikowiaceae</taxon>
        <taxon>Metschnikowia</taxon>
    </lineage>
</organism>
<evidence type="ECO:0000256" key="1">
    <source>
        <dbReference type="ARBA" id="ARBA00012880"/>
    </source>
</evidence>
<evidence type="ECO:0000256" key="4">
    <source>
        <dbReference type="ARBA" id="ARBA00022691"/>
    </source>
</evidence>
<dbReference type="GO" id="GO:0032259">
    <property type="term" value="P:methylation"/>
    <property type="evidence" value="ECO:0007669"/>
    <property type="project" value="UniProtKB-KW"/>
</dbReference>
<dbReference type="AlphaFoldDB" id="A0A1A0HEM7"/>
<dbReference type="Gene3D" id="3.40.50.150">
    <property type="entry name" value="Vaccinia Virus protein VP39"/>
    <property type="match status" value="1"/>
</dbReference>
<keyword evidence="2 7" id="KW-0489">Methyltransferase</keyword>
<evidence type="ECO:0000256" key="5">
    <source>
        <dbReference type="ARBA" id="ARBA00022939"/>
    </source>
</evidence>
<dbReference type="InterPro" id="IPR002935">
    <property type="entry name" value="SAM_O-MeTrfase"/>
</dbReference>
<keyword evidence="5" id="KW-0128">Catecholamine metabolism</keyword>
<keyword evidence="8" id="KW-1185">Reference proteome</keyword>
<sequence length="254" mass="28652">MEQQVLQHVLSTPGTKGSPEKVLQAIDEFAQKRRLMIVGRQKGLLVLDAIREKEPAIMVELGCYVGYSAILFGAELATQNEKYSENYNTPARYYSFEICPEFAAVARQMVEHAGLSGTVEIIVGPAGRTLPQFQHRLKEQFHKYTPVDVVFVDHAKELYVPDFRVLESQGLIAPDTVIVADNIFLPGAPDYVQYVQSSPEYRRDHNQRTINVSNAECEGRWNLLYDSRTVPVEDPETGRRDAVEITRCVSYLSG</sequence>
<evidence type="ECO:0000256" key="2">
    <source>
        <dbReference type="ARBA" id="ARBA00022603"/>
    </source>
</evidence>
<dbReference type="Pfam" id="PF13578">
    <property type="entry name" value="Methyltransf_24"/>
    <property type="match status" value="1"/>
</dbReference>
<dbReference type="GO" id="GO:0008171">
    <property type="term" value="F:O-methyltransferase activity"/>
    <property type="evidence" value="ECO:0007669"/>
    <property type="project" value="InterPro"/>
</dbReference>
<dbReference type="Proteomes" id="UP000092555">
    <property type="component" value="Unassembled WGS sequence"/>
</dbReference>
<evidence type="ECO:0000313" key="8">
    <source>
        <dbReference type="Proteomes" id="UP000092555"/>
    </source>
</evidence>
<proteinExistence type="inferred from homology"/>
<keyword evidence="4" id="KW-0949">S-adenosyl-L-methionine</keyword>
<evidence type="ECO:0000313" key="7">
    <source>
        <dbReference type="EMBL" id="OBA22425.1"/>
    </source>
</evidence>
<dbReference type="PANTHER" id="PTHR43836">
    <property type="entry name" value="CATECHOL O-METHYLTRANSFERASE 1-RELATED"/>
    <property type="match status" value="1"/>
</dbReference>
<dbReference type="RefSeq" id="XP_018712921.1">
    <property type="nucleotide sequence ID" value="XM_018853945.1"/>
</dbReference>
<comment type="similarity">
    <text evidence="6">Belongs to the class I-like SAM-binding methyltransferase superfamily. Cation-dependent O-methyltransferase family.</text>
</comment>
<keyword evidence="3 7" id="KW-0808">Transferase</keyword>
<gene>
    <name evidence="7" type="ORF">METBIDRAFT_11261</name>
</gene>
<dbReference type="SUPFAM" id="SSF53335">
    <property type="entry name" value="S-adenosyl-L-methionine-dependent methyltransferases"/>
    <property type="match status" value="1"/>
</dbReference>
<reference evidence="7 8" key="1">
    <citation type="submission" date="2016-05" db="EMBL/GenBank/DDBJ databases">
        <title>Comparative genomics of biotechnologically important yeasts.</title>
        <authorList>
            <consortium name="DOE Joint Genome Institute"/>
            <person name="Riley R."/>
            <person name="Haridas S."/>
            <person name="Wolfe K.H."/>
            <person name="Lopes M.R."/>
            <person name="Hittinger C.T."/>
            <person name="Goker M."/>
            <person name="Salamov A."/>
            <person name="Wisecaver J."/>
            <person name="Long T.M."/>
            <person name="Aerts A.L."/>
            <person name="Barry K."/>
            <person name="Choi C."/>
            <person name="Clum A."/>
            <person name="Coughlan A.Y."/>
            <person name="Deshpande S."/>
            <person name="Douglass A.P."/>
            <person name="Hanson S.J."/>
            <person name="Klenk H.-P."/>
            <person name="LaButti K."/>
            <person name="Lapidus A."/>
            <person name="Lindquist E."/>
            <person name="Lipzen A."/>
            <person name="Meier-kolthoff J.P."/>
            <person name="Ohm R.A."/>
            <person name="Otillar R.P."/>
            <person name="Pangilinan J."/>
            <person name="Peng Y."/>
            <person name="Rokas A."/>
            <person name="Rosa C.A."/>
            <person name="Scheuner C."/>
            <person name="Sibirny A.A."/>
            <person name="Slot J.C."/>
            <person name="Stielow J.B."/>
            <person name="Sun H."/>
            <person name="Kurtzman C.P."/>
            <person name="Blackwell M."/>
            <person name="Grigoriev I.V."/>
            <person name="Jeffries T.W."/>
        </authorList>
    </citation>
    <scope>NUCLEOTIDE SEQUENCE [LARGE SCALE GENOMIC DNA]</scope>
    <source>
        <strain evidence="7 8">NRRL YB-4993</strain>
    </source>
</reference>
<dbReference type="GO" id="GO:0006584">
    <property type="term" value="P:catecholamine metabolic process"/>
    <property type="evidence" value="ECO:0007669"/>
    <property type="project" value="UniProtKB-KW"/>
</dbReference>
<dbReference type="PANTHER" id="PTHR43836:SF2">
    <property type="entry name" value="CATECHOL O-METHYLTRANSFERASE 1-RELATED"/>
    <property type="match status" value="1"/>
</dbReference>
<dbReference type="OrthoDB" id="186626at2759"/>
<dbReference type="EC" id="2.1.1.6" evidence="1"/>
<comment type="caution">
    <text evidence="7">The sequence shown here is derived from an EMBL/GenBank/DDBJ whole genome shotgun (WGS) entry which is preliminary data.</text>
</comment>
<dbReference type="GeneID" id="30026921"/>
<dbReference type="PROSITE" id="PS51682">
    <property type="entry name" value="SAM_OMT_I"/>
    <property type="match status" value="1"/>
</dbReference>
<dbReference type="EMBL" id="LXTC01000002">
    <property type="protein sequence ID" value="OBA22425.1"/>
    <property type="molecule type" value="Genomic_DNA"/>
</dbReference>
<name>A0A1A0HEM7_9ASCO</name>
<dbReference type="STRING" id="869754.A0A1A0HEM7"/>
<protein>
    <recommendedName>
        <fullName evidence="1">catechol O-methyltransferase</fullName>
        <ecNumber evidence="1">2.1.1.6</ecNumber>
    </recommendedName>
</protein>
<dbReference type="InterPro" id="IPR029063">
    <property type="entry name" value="SAM-dependent_MTases_sf"/>
</dbReference>